<dbReference type="Proteomes" id="UP000713880">
    <property type="component" value="Unassembled WGS sequence"/>
</dbReference>
<proteinExistence type="predicted"/>
<dbReference type="EMBL" id="JACJLV010000001">
    <property type="protein sequence ID" value="MBM6825582.1"/>
    <property type="molecule type" value="Genomic_DNA"/>
</dbReference>
<dbReference type="AlphaFoldDB" id="A0A939BBC7"/>
<evidence type="ECO:0000259" key="1">
    <source>
        <dbReference type="Pfam" id="PF17295"/>
    </source>
</evidence>
<gene>
    <name evidence="2" type="ORF">H6A13_00475</name>
</gene>
<dbReference type="InterPro" id="IPR035255">
    <property type="entry name" value="DUF5348"/>
</dbReference>
<organism evidence="2 3">
    <name type="scientific">Mordavella massiliensis</name>
    <dbReference type="NCBI Taxonomy" id="1871024"/>
    <lineage>
        <taxon>Bacteria</taxon>
        <taxon>Bacillati</taxon>
        <taxon>Bacillota</taxon>
        <taxon>Clostridia</taxon>
        <taxon>Eubacteriales</taxon>
        <taxon>Clostridiaceae</taxon>
        <taxon>Mordavella</taxon>
    </lineage>
</organism>
<reference evidence="2" key="1">
    <citation type="submission" date="2020-08" db="EMBL/GenBank/DDBJ databases">
        <authorList>
            <person name="Cejkova D."/>
            <person name="Kubasova T."/>
            <person name="Jahodarova E."/>
            <person name="Rychlik I."/>
        </authorList>
    </citation>
    <scope>NUCLEOTIDE SEQUENCE</scope>
    <source>
        <strain evidence="2">An420c</strain>
    </source>
</reference>
<name>A0A939BBC7_9CLOT</name>
<reference evidence="2" key="2">
    <citation type="journal article" date="2021" name="Sci. Rep.">
        <title>The distribution of antibiotic resistance genes in chicken gut microbiota commensals.</title>
        <authorList>
            <person name="Juricova H."/>
            <person name="Matiasovicova J."/>
            <person name="Kubasova T."/>
            <person name="Cejkova D."/>
            <person name="Rychlik I."/>
        </authorList>
    </citation>
    <scope>NUCLEOTIDE SEQUENCE</scope>
    <source>
        <strain evidence="2">An420c</strain>
    </source>
</reference>
<protein>
    <submittedName>
        <fullName evidence="2">DUF5348 domain-containing protein</fullName>
    </submittedName>
</protein>
<feature type="domain" description="DUF5348" evidence="1">
    <location>
        <begin position="4"/>
        <end position="72"/>
    </location>
</feature>
<keyword evidence="3" id="KW-1185">Reference proteome</keyword>
<evidence type="ECO:0000313" key="2">
    <source>
        <dbReference type="EMBL" id="MBM6825582.1"/>
    </source>
</evidence>
<sequence>MKQGVLVYDQKTDRMDVRFNLEEYYGGLHCGTCMEVFVNNRWKPTRIEYACGDTGWYLVGIPTSSLIGLRVRMS</sequence>
<dbReference type="RefSeq" id="WP_204907651.1">
    <property type="nucleotide sequence ID" value="NZ_JACJLV010000001.1"/>
</dbReference>
<comment type="caution">
    <text evidence="2">The sequence shown here is derived from an EMBL/GenBank/DDBJ whole genome shotgun (WGS) entry which is preliminary data.</text>
</comment>
<dbReference type="Gene3D" id="2.40.10.390">
    <property type="match status" value="1"/>
</dbReference>
<accession>A0A939BBC7</accession>
<dbReference type="Pfam" id="PF17295">
    <property type="entry name" value="DUF5348"/>
    <property type="match status" value="1"/>
</dbReference>
<evidence type="ECO:0000313" key="3">
    <source>
        <dbReference type="Proteomes" id="UP000713880"/>
    </source>
</evidence>